<comment type="caution">
    <text evidence="1">The sequence shown here is derived from an EMBL/GenBank/DDBJ whole genome shotgun (WGS) entry which is preliminary data.</text>
</comment>
<sequence>MKKALSNMNRLEETVASVSNIADFVPNRALIGMHQASGKSTLCFHAV</sequence>
<dbReference type="RefSeq" id="WP_006285033.1">
    <property type="nucleotide sequence ID" value="NZ_BALG01000042.1"/>
</dbReference>
<protein>
    <submittedName>
        <fullName evidence="1">Uncharacterized protein</fullName>
    </submittedName>
</protein>
<accession>M9LGL1</accession>
<gene>
    <name evidence="1" type="ORF">PPOP_1041</name>
</gene>
<evidence type="ECO:0000313" key="2">
    <source>
        <dbReference type="Proteomes" id="UP000029453"/>
    </source>
</evidence>
<dbReference type="Proteomes" id="UP000029453">
    <property type="component" value="Unassembled WGS sequence"/>
</dbReference>
<proteinExistence type="predicted"/>
<reference evidence="1 2" key="1">
    <citation type="submission" date="2012-10" db="EMBL/GenBank/DDBJ databases">
        <title>Draft Genome Sequence of Paenibacillus popilliae ATCC 14706T.</title>
        <authorList>
            <person name="Iiyama K."/>
            <person name="Mori K."/>
            <person name="Mon H."/>
            <person name="Chieda Y."/>
            <person name="Lee J.M."/>
            <person name="Kusakabe T."/>
            <person name="Tashiro K."/>
            <person name="Asano S."/>
            <person name="Yasunaga-Aoki C."/>
            <person name="Shimizu S."/>
        </authorList>
    </citation>
    <scope>NUCLEOTIDE SEQUENCE [LARGE SCALE GENOMIC DNA]</scope>
    <source>
        <strain evidence="1 2">ATCC 14706</strain>
    </source>
</reference>
<keyword evidence="2" id="KW-1185">Reference proteome</keyword>
<name>M9LGL1_PAEPP</name>
<evidence type="ECO:0000313" key="1">
    <source>
        <dbReference type="EMBL" id="GAC41690.1"/>
    </source>
</evidence>
<organism evidence="1 2">
    <name type="scientific">Paenibacillus popilliae ATCC 14706</name>
    <dbReference type="NCBI Taxonomy" id="1212764"/>
    <lineage>
        <taxon>Bacteria</taxon>
        <taxon>Bacillati</taxon>
        <taxon>Bacillota</taxon>
        <taxon>Bacilli</taxon>
        <taxon>Bacillales</taxon>
        <taxon>Paenibacillaceae</taxon>
        <taxon>Paenibacillus</taxon>
    </lineage>
</organism>
<dbReference type="EMBL" id="BALG01000042">
    <property type="protein sequence ID" value="GAC41690.1"/>
    <property type="molecule type" value="Genomic_DNA"/>
</dbReference>
<dbReference type="AlphaFoldDB" id="M9LGL1"/>